<dbReference type="AlphaFoldDB" id="A0A1Y1ZRS3"/>
<evidence type="ECO:0000256" key="18">
    <source>
        <dbReference type="SAM" id="SignalP"/>
    </source>
</evidence>
<keyword evidence="15" id="KW-1015">Disulfide bond</keyword>
<reference evidence="20 21" key="1">
    <citation type="submission" date="2016-07" db="EMBL/GenBank/DDBJ databases">
        <title>Pervasive Adenine N6-methylation of Active Genes in Fungi.</title>
        <authorList>
            <consortium name="DOE Joint Genome Institute"/>
            <person name="Mondo S.J."/>
            <person name="Dannebaum R.O."/>
            <person name="Kuo R.C."/>
            <person name="Labutti K."/>
            <person name="Haridas S."/>
            <person name="Kuo A."/>
            <person name="Salamov A."/>
            <person name="Ahrendt S.R."/>
            <person name="Lipzen A."/>
            <person name="Sullivan W."/>
            <person name="Andreopoulos W.B."/>
            <person name="Clum A."/>
            <person name="Lindquist E."/>
            <person name="Daum C."/>
            <person name="Ramamoorthy G.K."/>
            <person name="Gryganskyi A."/>
            <person name="Culley D."/>
            <person name="Magnuson J.K."/>
            <person name="James T.Y."/>
            <person name="O'Malley M.A."/>
            <person name="Stajich J.E."/>
            <person name="Spatafora J.W."/>
            <person name="Visel A."/>
            <person name="Grigoriev I.V."/>
        </authorList>
    </citation>
    <scope>NUCLEOTIDE SEQUENCE [LARGE SCALE GENOMIC DNA]</scope>
    <source>
        <strain evidence="20 21">CBS 115471</strain>
    </source>
</reference>
<dbReference type="PROSITE" id="PS52035">
    <property type="entry name" value="PEPTIDASE_M14"/>
    <property type="match status" value="1"/>
</dbReference>
<comment type="subcellular location">
    <subcellularLocation>
        <location evidence="3">Secreted</location>
    </subcellularLocation>
</comment>
<accession>A0A1Y1ZRS3</accession>
<evidence type="ECO:0000256" key="17">
    <source>
        <dbReference type="PROSITE-ProRule" id="PRU01379"/>
    </source>
</evidence>
<feature type="active site" description="Proton donor/acceptor" evidence="17">
    <location>
        <position position="384"/>
    </location>
</feature>
<dbReference type="GO" id="GO:0008270">
    <property type="term" value="F:zinc ion binding"/>
    <property type="evidence" value="ECO:0007669"/>
    <property type="project" value="InterPro"/>
</dbReference>
<dbReference type="GO" id="GO:0004181">
    <property type="term" value="F:metallocarboxypeptidase activity"/>
    <property type="evidence" value="ECO:0007669"/>
    <property type="project" value="InterPro"/>
</dbReference>
<dbReference type="OrthoDB" id="3626597at2759"/>
<dbReference type="InterPro" id="IPR000834">
    <property type="entry name" value="Peptidase_M14"/>
</dbReference>
<sequence>MKLLAVGLASLTLGSALSIAQKANYDGYKVYRINNVGASRSKVIDLVSNLKLGTWKGKAESSGVVDVMVPPSLLEKFQASTETIDTELMHENLGAAISEETNFSVYAAGAAPNSTWWSSYHAIADHTQFLKDLAAAYPDNSEVISAGKSLEGRDITGIHIWGSGGKDSQKAVVWHGTVHAREWITTMVVEYAAYQLLSSTLAADLAYKNKYDFYIFPIVNPDGFAYTQTSDRMWRKNRQSTSSSSCVGRDINRNWPNQWSQSGGASTSPCAEDYKGQAAGDGVETKLLKAQLDGVAAGKGVKMYMDFHSYSQLFMYPYGYTCSGTLPTGSSYSKLASGAVAAIKAVNGLTYDAGPICNTIYQVSGDSVDYAYQVAKTEFSMTVELRDTGNYGFVLPASQIRPAAEEMWAGLRYVLTNM</sequence>
<dbReference type="Pfam" id="PF02244">
    <property type="entry name" value="Propep_M14"/>
    <property type="match status" value="1"/>
</dbReference>
<evidence type="ECO:0000313" key="21">
    <source>
        <dbReference type="Proteomes" id="UP000193144"/>
    </source>
</evidence>
<dbReference type="Gene3D" id="3.40.630.10">
    <property type="entry name" value="Zn peptidases"/>
    <property type="match status" value="1"/>
</dbReference>
<dbReference type="PANTHER" id="PTHR11705">
    <property type="entry name" value="PROTEASE FAMILY M14 CARBOXYPEPTIDASE A,B"/>
    <property type="match status" value="1"/>
</dbReference>
<dbReference type="STRING" id="1231657.A0A1Y1ZRS3"/>
<keyword evidence="6" id="KW-0121">Carboxypeptidase</keyword>
<dbReference type="InterPro" id="IPR003146">
    <property type="entry name" value="M14A_act_pep"/>
</dbReference>
<evidence type="ECO:0000313" key="20">
    <source>
        <dbReference type="EMBL" id="ORY12959.1"/>
    </source>
</evidence>
<keyword evidence="21" id="KW-1185">Reference proteome</keyword>
<keyword evidence="12" id="KW-0843">Virulence</keyword>
<evidence type="ECO:0000256" key="4">
    <source>
        <dbReference type="ARBA" id="ARBA00005988"/>
    </source>
</evidence>
<dbReference type="PANTHER" id="PTHR11705:SF143">
    <property type="entry name" value="SLL0236 PROTEIN"/>
    <property type="match status" value="1"/>
</dbReference>
<dbReference type="Gene3D" id="3.30.70.340">
    <property type="entry name" value="Metallocarboxypeptidase-like"/>
    <property type="match status" value="1"/>
</dbReference>
<dbReference type="PROSITE" id="PS00133">
    <property type="entry name" value="CARBOXYPEPT_ZN_2"/>
    <property type="match status" value="1"/>
</dbReference>
<evidence type="ECO:0000256" key="1">
    <source>
        <dbReference type="ARBA" id="ARBA00001947"/>
    </source>
</evidence>
<keyword evidence="9 18" id="KW-0732">Signal</keyword>
<evidence type="ECO:0000256" key="14">
    <source>
        <dbReference type="ARBA" id="ARBA00023145"/>
    </source>
</evidence>
<dbReference type="PRINTS" id="PR00765">
    <property type="entry name" value="CRBOXYPTASEA"/>
</dbReference>
<evidence type="ECO:0000256" key="8">
    <source>
        <dbReference type="ARBA" id="ARBA00022723"/>
    </source>
</evidence>
<evidence type="ECO:0000256" key="16">
    <source>
        <dbReference type="ARBA" id="ARBA00081330"/>
    </source>
</evidence>
<dbReference type="GO" id="GO:0005576">
    <property type="term" value="C:extracellular region"/>
    <property type="evidence" value="ECO:0007669"/>
    <property type="project" value="UniProtKB-SubCell"/>
</dbReference>
<evidence type="ECO:0000256" key="11">
    <source>
        <dbReference type="ARBA" id="ARBA00022833"/>
    </source>
</evidence>
<evidence type="ECO:0000256" key="13">
    <source>
        <dbReference type="ARBA" id="ARBA00023049"/>
    </source>
</evidence>
<dbReference type="FunFam" id="3.40.630.10:FF:000040">
    <property type="entry name" value="zinc carboxypeptidase"/>
    <property type="match status" value="1"/>
</dbReference>
<keyword evidence="14" id="KW-0865">Zymogen</keyword>
<keyword evidence="8" id="KW-0479">Metal-binding</keyword>
<evidence type="ECO:0000256" key="6">
    <source>
        <dbReference type="ARBA" id="ARBA00022645"/>
    </source>
</evidence>
<evidence type="ECO:0000259" key="19">
    <source>
        <dbReference type="PROSITE" id="PS52035"/>
    </source>
</evidence>
<evidence type="ECO:0000256" key="15">
    <source>
        <dbReference type="ARBA" id="ARBA00023157"/>
    </source>
</evidence>
<gene>
    <name evidence="20" type="ORF">BCR34DRAFT_281670</name>
</gene>
<proteinExistence type="inferred from homology"/>
<comment type="similarity">
    <text evidence="4 17">Belongs to the peptidase M14 family.</text>
</comment>
<evidence type="ECO:0000256" key="2">
    <source>
        <dbReference type="ARBA" id="ARBA00003091"/>
    </source>
</evidence>
<keyword evidence="13" id="KW-0482">Metalloprotease</keyword>
<evidence type="ECO:0000256" key="3">
    <source>
        <dbReference type="ARBA" id="ARBA00004613"/>
    </source>
</evidence>
<comment type="function">
    <text evidence="2">Extracellular metalloprotease that contributes to pathogenicity.</text>
</comment>
<dbReference type="SUPFAM" id="SSF54897">
    <property type="entry name" value="Protease propeptides/inhibitors"/>
    <property type="match status" value="1"/>
</dbReference>
<feature type="domain" description="Peptidase M14" evidence="19">
    <location>
        <begin position="119"/>
        <end position="418"/>
    </location>
</feature>
<dbReference type="Pfam" id="PF00246">
    <property type="entry name" value="Peptidase_M14"/>
    <property type="match status" value="1"/>
</dbReference>
<dbReference type="SUPFAM" id="SSF53187">
    <property type="entry name" value="Zn-dependent exopeptidases"/>
    <property type="match status" value="1"/>
</dbReference>
<evidence type="ECO:0000256" key="5">
    <source>
        <dbReference type="ARBA" id="ARBA00022525"/>
    </source>
</evidence>
<keyword evidence="10" id="KW-0378">Hydrolase</keyword>
<organism evidence="20 21">
    <name type="scientific">Clohesyomyces aquaticus</name>
    <dbReference type="NCBI Taxonomy" id="1231657"/>
    <lineage>
        <taxon>Eukaryota</taxon>
        <taxon>Fungi</taxon>
        <taxon>Dikarya</taxon>
        <taxon>Ascomycota</taxon>
        <taxon>Pezizomycotina</taxon>
        <taxon>Dothideomycetes</taxon>
        <taxon>Pleosporomycetidae</taxon>
        <taxon>Pleosporales</taxon>
        <taxon>Lindgomycetaceae</taxon>
        <taxon>Clohesyomyces</taxon>
    </lineage>
</organism>
<dbReference type="EMBL" id="MCFA01000046">
    <property type="protein sequence ID" value="ORY12959.1"/>
    <property type="molecule type" value="Genomic_DNA"/>
</dbReference>
<evidence type="ECO:0000256" key="12">
    <source>
        <dbReference type="ARBA" id="ARBA00023026"/>
    </source>
</evidence>
<comment type="cofactor">
    <cofactor evidence="1">
        <name>Zn(2+)</name>
        <dbReference type="ChEBI" id="CHEBI:29105"/>
    </cofactor>
</comment>
<feature type="signal peptide" evidence="18">
    <location>
        <begin position="1"/>
        <end position="16"/>
    </location>
</feature>
<keyword evidence="5" id="KW-0964">Secreted</keyword>
<dbReference type="Proteomes" id="UP000193144">
    <property type="component" value="Unassembled WGS sequence"/>
</dbReference>
<dbReference type="CDD" id="cd03860">
    <property type="entry name" value="M14_CP_A-B_like"/>
    <property type="match status" value="1"/>
</dbReference>
<evidence type="ECO:0000256" key="7">
    <source>
        <dbReference type="ARBA" id="ARBA00022670"/>
    </source>
</evidence>
<evidence type="ECO:0000256" key="9">
    <source>
        <dbReference type="ARBA" id="ARBA00022729"/>
    </source>
</evidence>
<feature type="chain" id="PRO_5011004163" description="Carboxypeptidase M14A" evidence="18">
    <location>
        <begin position="17"/>
        <end position="418"/>
    </location>
</feature>
<protein>
    <recommendedName>
        <fullName evidence="16">Carboxypeptidase M14A</fullName>
    </recommendedName>
</protein>
<evidence type="ECO:0000256" key="10">
    <source>
        <dbReference type="ARBA" id="ARBA00022801"/>
    </source>
</evidence>
<comment type="caution">
    <text evidence="20">The sequence shown here is derived from an EMBL/GenBank/DDBJ whole genome shotgun (WGS) entry which is preliminary data.</text>
</comment>
<keyword evidence="7" id="KW-0645">Protease</keyword>
<dbReference type="GO" id="GO:0006508">
    <property type="term" value="P:proteolysis"/>
    <property type="evidence" value="ECO:0007669"/>
    <property type="project" value="UniProtKB-KW"/>
</dbReference>
<keyword evidence="11" id="KW-0862">Zinc</keyword>
<dbReference type="InterPro" id="IPR057247">
    <property type="entry name" value="CARBOXYPEPT_ZN_2"/>
</dbReference>
<dbReference type="SMART" id="SM00631">
    <property type="entry name" value="Zn_pept"/>
    <property type="match status" value="1"/>
</dbReference>
<name>A0A1Y1ZRS3_9PLEO</name>
<dbReference type="InterPro" id="IPR036990">
    <property type="entry name" value="M14A-like_propep"/>
</dbReference>